<feature type="region of interest" description="Disordered" evidence="7">
    <location>
        <begin position="361"/>
        <end position="409"/>
    </location>
</feature>
<dbReference type="SMART" id="SM00389">
    <property type="entry name" value="HOX"/>
    <property type="match status" value="3"/>
</dbReference>
<dbReference type="EMBL" id="JBHFQA010000022">
    <property type="protein sequence ID" value="KAL2079518.1"/>
    <property type="molecule type" value="Genomic_DNA"/>
</dbReference>
<gene>
    <name evidence="9" type="ORF">ACEWY4_025262</name>
</gene>
<organism evidence="9 10">
    <name type="scientific">Coilia grayii</name>
    <name type="common">Gray's grenadier anchovy</name>
    <dbReference type="NCBI Taxonomy" id="363190"/>
    <lineage>
        <taxon>Eukaryota</taxon>
        <taxon>Metazoa</taxon>
        <taxon>Chordata</taxon>
        <taxon>Craniata</taxon>
        <taxon>Vertebrata</taxon>
        <taxon>Euteleostomi</taxon>
        <taxon>Actinopterygii</taxon>
        <taxon>Neopterygii</taxon>
        <taxon>Teleostei</taxon>
        <taxon>Clupei</taxon>
        <taxon>Clupeiformes</taxon>
        <taxon>Clupeoidei</taxon>
        <taxon>Engraulidae</taxon>
        <taxon>Coilinae</taxon>
        <taxon>Coilia</taxon>
    </lineage>
</organism>
<dbReference type="InterPro" id="IPR001356">
    <property type="entry name" value="HD"/>
</dbReference>
<dbReference type="PANTHER" id="PTHR15467:SF10">
    <property type="entry name" value="HOMEOBOX AND LEUCINE ZIPPER ENCODING B-RELATED"/>
    <property type="match status" value="1"/>
</dbReference>
<dbReference type="PROSITE" id="PS50071">
    <property type="entry name" value="HOMEOBOX_2"/>
    <property type="match status" value="3"/>
</dbReference>
<feature type="region of interest" description="Disordered" evidence="7">
    <location>
        <begin position="694"/>
        <end position="720"/>
    </location>
</feature>
<feature type="domain" description="Homeobox" evidence="8">
    <location>
        <begin position="227"/>
        <end position="270"/>
    </location>
</feature>
<dbReference type="GO" id="GO:0005634">
    <property type="term" value="C:nucleus"/>
    <property type="evidence" value="ECO:0007669"/>
    <property type="project" value="UniProtKB-SubCell"/>
</dbReference>
<evidence type="ECO:0000256" key="5">
    <source>
        <dbReference type="PROSITE-ProRule" id="PRU00108"/>
    </source>
</evidence>
<feature type="region of interest" description="Disordered" evidence="7">
    <location>
        <begin position="462"/>
        <end position="595"/>
    </location>
</feature>
<keyword evidence="2 5" id="KW-0238">DNA-binding</keyword>
<sequence>MLNGQTEPSSHLGQLERAGLVREAQRHGQHGRYADKEGLRVDWRGVLDVHRCHICGFTAGDVRGLSVHLSSAHPTTVYPHLGTHVRNDGHGQRQEDEVKRQLSAFLSGRRNSKNNGGLDATVEDFEESDQSRNSLEGTPPNDVTKVQKGEETPLRSATTSSQRATPPSPPAKTPDDEQLPSCPGTPVTATSGLNRPHVVCLPQVKERLRLAWQRSDPVHDLDGQRALVEAFNAFPYPTSQETGALARQCALPVDDVKAWFMMQRVRYGISWAEEDIRETRHKLHLLQQRGGGKEVERLAARSAESPTRSVEEMMVAIDEDDDDDDDEEEEMMRAFGASEGMIAEGKEEYFPAALWSAPPLSQLEHSDGSLQDTTGKSPDFPPIHSLPPGQPSGPLSNPPPFFLRGQPGRVRSKKSRAQLMILRRSFVVSNWPSEAELQRLQSVTALSRHEIRKWFADSRYQLRRSGGEPPTHQRTHLKGAHELKPVSSDILPRTPYEDGQPQGVSGPGGGRGGEAEVVVKQEDISSNAEGPISRTKDDHTKTAVEEAGPSLNGHSEGSSSSSAAPVAPSFTSTSTSPSSQPYLPDYPGLAVPRPGYERLGRMRKKTREQTEVLRQTFLRCQWPTAEDYSQLEQLTGLPRTQIIHWFGDTRYSFKHSRLRWIGPEERRDIATRLEMDAHHRAWLVRRHKQWPNLAWDRPPQPSPGNLMDASNSSNSSVQTLDGMTGGDFDRWYEMWDGAVQGQRGAAAGGGL</sequence>
<keyword evidence="3 5" id="KW-0371">Homeobox</keyword>
<reference evidence="9 10" key="1">
    <citation type="submission" date="2024-09" db="EMBL/GenBank/DDBJ databases">
        <title>A chromosome-level genome assembly of Gray's grenadier anchovy, Coilia grayii.</title>
        <authorList>
            <person name="Fu Z."/>
        </authorList>
    </citation>
    <scope>NUCLEOTIDE SEQUENCE [LARGE SCALE GENOMIC DNA]</scope>
    <source>
        <strain evidence="9">G4</strain>
        <tissue evidence="9">Muscle</tissue>
    </source>
</reference>
<feature type="compositionally biased region" description="Pro residues" evidence="7">
    <location>
        <begin position="379"/>
        <end position="401"/>
    </location>
</feature>
<keyword evidence="10" id="KW-1185">Reference proteome</keyword>
<dbReference type="PANTHER" id="PTHR15467">
    <property type="entry name" value="ZINC-FINGERS AND HOMEOBOXES RELATED"/>
    <property type="match status" value="1"/>
</dbReference>
<feature type="compositionally biased region" description="Basic and acidic residues" evidence="7">
    <location>
        <begin position="513"/>
        <end position="523"/>
    </location>
</feature>
<evidence type="ECO:0000256" key="7">
    <source>
        <dbReference type="SAM" id="MobiDB-lite"/>
    </source>
</evidence>
<evidence type="ECO:0000256" key="1">
    <source>
        <dbReference type="ARBA" id="ARBA00004123"/>
    </source>
</evidence>
<evidence type="ECO:0000256" key="2">
    <source>
        <dbReference type="ARBA" id="ARBA00023125"/>
    </source>
</evidence>
<feature type="compositionally biased region" description="Low complexity" evidence="7">
    <location>
        <begin position="558"/>
        <end position="579"/>
    </location>
</feature>
<proteinExistence type="predicted"/>
<feature type="domain" description="Homeobox" evidence="8">
    <location>
        <begin position="606"/>
        <end position="656"/>
    </location>
</feature>
<feature type="DNA-binding region" description="Homeobox" evidence="5">
    <location>
        <begin position="608"/>
        <end position="657"/>
    </location>
</feature>
<dbReference type="SUPFAM" id="SSF46689">
    <property type="entry name" value="Homeodomain-like"/>
    <property type="match status" value="3"/>
</dbReference>
<feature type="domain" description="Homeobox" evidence="8">
    <location>
        <begin position="405"/>
        <end position="465"/>
    </location>
</feature>
<accession>A0ABD1J0U4</accession>
<evidence type="ECO:0000313" key="10">
    <source>
        <dbReference type="Proteomes" id="UP001591681"/>
    </source>
</evidence>
<comment type="caution">
    <text evidence="9">The sequence shown here is derived from an EMBL/GenBank/DDBJ whole genome shotgun (WGS) entry which is preliminary data.</text>
</comment>
<name>A0ABD1J0U4_9TELE</name>
<dbReference type="CDD" id="cd00086">
    <property type="entry name" value="homeodomain"/>
    <property type="match status" value="2"/>
</dbReference>
<dbReference type="Proteomes" id="UP001591681">
    <property type="component" value="Unassembled WGS sequence"/>
</dbReference>
<feature type="DNA-binding region" description="Homeobox" evidence="5">
    <location>
        <begin position="407"/>
        <end position="466"/>
    </location>
</feature>
<evidence type="ECO:0000256" key="6">
    <source>
        <dbReference type="RuleBase" id="RU000682"/>
    </source>
</evidence>
<evidence type="ECO:0000313" key="9">
    <source>
        <dbReference type="EMBL" id="KAL2079518.1"/>
    </source>
</evidence>
<protein>
    <recommendedName>
        <fullName evidence="8">Homeobox domain-containing protein</fullName>
    </recommendedName>
</protein>
<dbReference type="Gene3D" id="1.10.10.60">
    <property type="entry name" value="Homeodomain-like"/>
    <property type="match status" value="3"/>
</dbReference>
<feature type="compositionally biased region" description="Polar residues" evidence="7">
    <location>
        <begin position="155"/>
        <end position="165"/>
    </location>
</feature>
<evidence type="ECO:0000259" key="8">
    <source>
        <dbReference type="PROSITE" id="PS50071"/>
    </source>
</evidence>
<keyword evidence="4 5" id="KW-0539">Nucleus</keyword>
<feature type="compositionally biased region" description="Polar residues" evidence="7">
    <location>
        <begin position="708"/>
        <end position="720"/>
    </location>
</feature>
<feature type="DNA-binding region" description="Homeobox" evidence="5">
    <location>
        <begin position="229"/>
        <end position="271"/>
    </location>
</feature>
<dbReference type="InterPro" id="IPR009057">
    <property type="entry name" value="Homeodomain-like_sf"/>
</dbReference>
<dbReference type="Pfam" id="PF00046">
    <property type="entry name" value="Homeodomain"/>
    <property type="match status" value="2"/>
</dbReference>
<feature type="region of interest" description="Disordered" evidence="7">
    <location>
        <begin position="125"/>
        <end position="193"/>
    </location>
</feature>
<feature type="compositionally biased region" description="Basic and acidic residues" evidence="7">
    <location>
        <begin position="534"/>
        <end position="544"/>
    </location>
</feature>
<evidence type="ECO:0000256" key="3">
    <source>
        <dbReference type="ARBA" id="ARBA00023155"/>
    </source>
</evidence>
<evidence type="ECO:0000256" key="4">
    <source>
        <dbReference type="ARBA" id="ARBA00023242"/>
    </source>
</evidence>
<dbReference type="GO" id="GO:0003677">
    <property type="term" value="F:DNA binding"/>
    <property type="evidence" value="ECO:0007669"/>
    <property type="project" value="UniProtKB-UniRule"/>
</dbReference>
<comment type="subcellular location">
    <subcellularLocation>
        <location evidence="1 5 6">Nucleus</location>
    </subcellularLocation>
</comment>
<dbReference type="AlphaFoldDB" id="A0ABD1J0U4"/>